<name>A0ABN2NBV9_9PSEU</name>
<sequence>MLSTGRAELPEAGSVGTATRGFVMIAVWVPGALDEQPCWHRAAIFTAQVRVPPSGCARTRLDDSGATPTRVVPKIAVPVPSGLHEQP</sequence>
<accession>A0ABN2NBV9</accession>
<protein>
    <submittedName>
        <fullName evidence="1">Uncharacterized protein</fullName>
    </submittedName>
</protein>
<gene>
    <name evidence="1" type="ORF">GCM10009836_40930</name>
</gene>
<reference evidence="1 2" key="1">
    <citation type="journal article" date="2019" name="Int. J. Syst. Evol. Microbiol.">
        <title>The Global Catalogue of Microorganisms (GCM) 10K type strain sequencing project: providing services to taxonomists for standard genome sequencing and annotation.</title>
        <authorList>
            <consortium name="The Broad Institute Genomics Platform"/>
            <consortium name="The Broad Institute Genome Sequencing Center for Infectious Disease"/>
            <person name="Wu L."/>
            <person name="Ma J."/>
        </authorList>
    </citation>
    <scope>NUCLEOTIDE SEQUENCE [LARGE SCALE GENOMIC DNA]</scope>
    <source>
        <strain evidence="1 2">JCM 16009</strain>
    </source>
</reference>
<comment type="caution">
    <text evidence="1">The sequence shown here is derived from an EMBL/GenBank/DDBJ whole genome shotgun (WGS) entry which is preliminary data.</text>
</comment>
<organism evidence="1 2">
    <name type="scientific">Pseudonocardia ailaonensis</name>
    <dbReference type="NCBI Taxonomy" id="367279"/>
    <lineage>
        <taxon>Bacteria</taxon>
        <taxon>Bacillati</taxon>
        <taxon>Actinomycetota</taxon>
        <taxon>Actinomycetes</taxon>
        <taxon>Pseudonocardiales</taxon>
        <taxon>Pseudonocardiaceae</taxon>
        <taxon>Pseudonocardia</taxon>
    </lineage>
</organism>
<keyword evidence="2" id="KW-1185">Reference proteome</keyword>
<evidence type="ECO:0000313" key="1">
    <source>
        <dbReference type="EMBL" id="GAA1856501.1"/>
    </source>
</evidence>
<dbReference type="Proteomes" id="UP001500449">
    <property type="component" value="Unassembled WGS sequence"/>
</dbReference>
<evidence type="ECO:0000313" key="2">
    <source>
        <dbReference type="Proteomes" id="UP001500449"/>
    </source>
</evidence>
<proteinExistence type="predicted"/>
<dbReference type="EMBL" id="BAAAQK010000012">
    <property type="protein sequence ID" value="GAA1856501.1"/>
    <property type="molecule type" value="Genomic_DNA"/>
</dbReference>